<dbReference type="RefSeq" id="WP_167953094.1">
    <property type="nucleotide sequence ID" value="NZ_JAATJE010000001.1"/>
</dbReference>
<organism evidence="2 3">
    <name type="scientific">Sphingomonas jejuensis</name>
    <dbReference type="NCBI Taxonomy" id="904715"/>
    <lineage>
        <taxon>Bacteria</taxon>
        <taxon>Pseudomonadati</taxon>
        <taxon>Pseudomonadota</taxon>
        <taxon>Alphaproteobacteria</taxon>
        <taxon>Sphingomonadales</taxon>
        <taxon>Sphingomonadaceae</taxon>
        <taxon>Sphingomonas</taxon>
    </lineage>
</organism>
<comment type="caution">
    <text evidence="2">The sequence shown here is derived from an EMBL/GenBank/DDBJ whole genome shotgun (WGS) entry which is preliminary data.</text>
</comment>
<sequence>MKRLVPAIMSVGGLCLAMPAAAQDSAPDDSNHSKYFVFHQANVAPDLALADVSECMDYSRVVVNMRPSGPTFIPVNVPAGLSPAAAGLAGGLGGLIGGAIVEATVHAPQRRQMRRASMRQCMAFKGYNRFGVTEERWEELHDGEEREIALRLAAIASGPAPEGTEVVR</sequence>
<accession>A0ABX0XJ32</accession>
<keyword evidence="3" id="KW-1185">Reference proteome</keyword>
<evidence type="ECO:0000313" key="3">
    <source>
        <dbReference type="Proteomes" id="UP000734218"/>
    </source>
</evidence>
<feature type="signal peptide" evidence="1">
    <location>
        <begin position="1"/>
        <end position="22"/>
    </location>
</feature>
<evidence type="ECO:0000313" key="2">
    <source>
        <dbReference type="EMBL" id="NJC33250.1"/>
    </source>
</evidence>
<feature type="chain" id="PRO_5047229503" evidence="1">
    <location>
        <begin position="23"/>
        <end position="168"/>
    </location>
</feature>
<evidence type="ECO:0000256" key="1">
    <source>
        <dbReference type="SAM" id="SignalP"/>
    </source>
</evidence>
<keyword evidence="1" id="KW-0732">Signal</keyword>
<protein>
    <submittedName>
        <fullName evidence="2">Uncharacterized protein</fullName>
    </submittedName>
</protein>
<reference evidence="2 3" key="1">
    <citation type="submission" date="2020-03" db="EMBL/GenBank/DDBJ databases">
        <title>Genomic Encyclopedia of Type Strains, Phase IV (KMG-IV): sequencing the most valuable type-strain genomes for metagenomic binning, comparative biology and taxonomic classification.</title>
        <authorList>
            <person name="Goeker M."/>
        </authorList>
    </citation>
    <scope>NUCLEOTIDE SEQUENCE [LARGE SCALE GENOMIC DNA]</scope>
    <source>
        <strain evidence="2 3">DSM 27651</strain>
    </source>
</reference>
<name>A0ABX0XJ32_9SPHN</name>
<dbReference type="Proteomes" id="UP000734218">
    <property type="component" value="Unassembled WGS sequence"/>
</dbReference>
<dbReference type="EMBL" id="JAATJE010000001">
    <property type="protein sequence ID" value="NJC33250.1"/>
    <property type="molecule type" value="Genomic_DNA"/>
</dbReference>
<gene>
    <name evidence="2" type="ORF">GGR88_000724</name>
</gene>
<proteinExistence type="predicted"/>